<evidence type="ECO:0000259" key="2">
    <source>
        <dbReference type="Pfam" id="PF01757"/>
    </source>
</evidence>
<dbReference type="Pfam" id="PF01757">
    <property type="entry name" value="Acyl_transf_3"/>
    <property type="match status" value="1"/>
</dbReference>
<feature type="transmembrane region" description="Helical" evidence="1">
    <location>
        <begin position="249"/>
        <end position="268"/>
    </location>
</feature>
<feature type="domain" description="SGNH" evidence="3">
    <location>
        <begin position="411"/>
        <end position="642"/>
    </location>
</feature>
<dbReference type="EMBL" id="MTKO01000041">
    <property type="protein sequence ID" value="RWX47168.1"/>
    <property type="molecule type" value="Genomic_DNA"/>
</dbReference>
<organism evidence="4 5">
    <name type="scientific">Candidatus Electrothrix aarhusensis</name>
    <dbReference type="NCBI Taxonomy" id="1859131"/>
    <lineage>
        <taxon>Bacteria</taxon>
        <taxon>Pseudomonadati</taxon>
        <taxon>Thermodesulfobacteriota</taxon>
        <taxon>Desulfobulbia</taxon>
        <taxon>Desulfobulbales</taxon>
        <taxon>Desulfobulbaceae</taxon>
        <taxon>Candidatus Electrothrix</taxon>
    </lineage>
</organism>
<protein>
    <submittedName>
        <fullName evidence="4">Peptidoglycan/LPS O-acetylase OafA/YrhL</fullName>
    </submittedName>
</protein>
<gene>
    <name evidence="4" type="primary">oatA</name>
    <name evidence="4" type="ORF">H206_09787</name>
</gene>
<feature type="transmembrane region" description="Helical" evidence="1">
    <location>
        <begin position="280"/>
        <end position="305"/>
    </location>
</feature>
<dbReference type="Pfam" id="PF19040">
    <property type="entry name" value="SGNH"/>
    <property type="match status" value="1"/>
</dbReference>
<dbReference type="InterPro" id="IPR050879">
    <property type="entry name" value="Acyltransferase_3"/>
</dbReference>
<keyword evidence="1" id="KW-0472">Membrane</keyword>
<proteinExistence type="predicted"/>
<dbReference type="PANTHER" id="PTHR23028">
    <property type="entry name" value="ACETYLTRANSFERASE"/>
    <property type="match status" value="1"/>
</dbReference>
<dbReference type="SUPFAM" id="SSF52266">
    <property type="entry name" value="SGNH hydrolase"/>
    <property type="match status" value="1"/>
</dbReference>
<evidence type="ECO:0000313" key="4">
    <source>
        <dbReference type="EMBL" id="RWX47168.1"/>
    </source>
</evidence>
<name>A0A3S3RSV0_9BACT</name>
<sequence>MMVIQRKYSPEVDGLRAWAVLGVLLYHFDFKIFSGGFTGVDIFFVISGFLITRNILADIDKGSFSFARFYGRRIKRLFPALYATLLLTLLFGYLLFTPEHLLRLGKSLLYSVLSVSNFFFWKEAGYFDTAVDFKPLLHTWSLAVEEQFYLVWPAILFLFSKLGKKIWLPFFLLLISVASLYGAERWLDSDPTGAFFLTPFRIIEFAFGAGLVWLIDFQPKKKVLLEPLQLAALSLILYSFFFFNKQISFPGLSSLIPCLGAALAIYSGQARFLGYLLRNPLAVGIGLISYSLYLVHWPLLIFYKYWHYSDIDRTDRLGLLLATFLCAWLSWKFIEQPFRKGFTRSRRLLVFFYIASAVLLIGAAVTLIRKEGFPERVSSTYSKLQNADQFHIDQYGGKGYRLTGLIGARKPKKHYDVLLAGDSFMLQYATGFDQLFQQENIAARTVTDYSCLMGPGLTTFIGGKPDDECTVRTQQLFALLEEHNRPLILSEAWAYFFPEGICDLNGKPFFFKKKKDFLDFMIKNVDNIRKKIGKDRRFILIGHPPGSGNRNGIILCLNRPNYLPNNCLDSVIFPRSQGVGLDINKRLKEYAASEENTWFLDPFDVFCQEGSCTALDSSSDKIWYSDKGHISIDGSIKAAHYFGQQLLDIIRPTMEDSSTK</sequence>
<dbReference type="InterPro" id="IPR002656">
    <property type="entry name" value="Acyl_transf_3_dom"/>
</dbReference>
<feature type="transmembrane region" description="Helical" evidence="1">
    <location>
        <begin position="317"/>
        <end position="334"/>
    </location>
</feature>
<dbReference type="GO" id="GO:0016020">
    <property type="term" value="C:membrane"/>
    <property type="evidence" value="ECO:0007669"/>
    <property type="project" value="TreeGrafter"/>
</dbReference>
<feature type="transmembrane region" description="Helical" evidence="1">
    <location>
        <begin position="346"/>
        <end position="368"/>
    </location>
</feature>
<feature type="domain" description="Acyltransferase 3" evidence="2">
    <location>
        <begin position="11"/>
        <end position="330"/>
    </location>
</feature>
<keyword evidence="5" id="KW-1185">Reference proteome</keyword>
<feature type="transmembrane region" description="Helical" evidence="1">
    <location>
        <begin position="166"/>
        <end position="183"/>
    </location>
</feature>
<dbReference type="PANTHER" id="PTHR23028:SF53">
    <property type="entry name" value="ACYL_TRANSF_3 DOMAIN-CONTAINING PROTEIN"/>
    <property type="match status" value="1"/>
</dbReference>
<feature type="transmembrane region" description="Helical" evidence="1">
    <location>
        <begin position="77"/>
        <end position="96"/>
    </location>
</feature>
<feature type="transmembrane region" description="Helical" evidence="1">
    <location>
        <begin position="195"/>
        <end position="215"/>
    </location>
</feature>
<evidence type="ECO:0000313" key="5">
    <source>
        <dbReference type="Proteomes" id="UP000287853"/>
    </source>
</evidence>
<accession>A0A3S3RSV0</accession>
<dbReference type="InterPro" id="IPR043968">
    <property type="entry name" value="SGNH"/>
</dbReference>
<dbReference type="AlphaFoldDB" id="A0A3S3RSV0"/>
<feature type="transmembrane region" description="Helical" evidence="1">
    <location>
        <begin position="227"/>
        <end position="243"/>
    </location>
</feature>
<evidence type="ECO:0000259" key="3">
    <source>
        <dbReference type="Pfam" id="PF19040"/>
    </source>
</evidence>
<comment type="caution">
    <text evidence="4">The sequence shown here is derived from an EMBL/GenBank/DDBJ whole genome shotgun (WGS) entry which is preliminary data.</text>
</comment>
<dbReference type="Proteomes" id="UP000287853">
    <property type="component" value="Unassembled WGS sequence"/>
</dbReference>
<dbReference type="GO" id="GO:0016747">
    <property type="term" value="F:acyltransferase activity, transferring groups other than amino-acyl groups"/>
    <property type="evidence" value="ECO:0007669"/>
    <property type="project" value="InterPro"/>
</dbReference>
<keyword evidence="1" id="KW-0812">Transmembrane</keyword>
<feature type="transmembrane region" description="Helical" evidence="1">
    <location>
        <begin position="34"/>
        <end position="56"/>
    </location>
</feature>
<evidence type="ECO:0000256" key="1">
    <source>
        <dbReference type="SAM" id="Phobius"/>
    </source>
</evidence>
<reference evidence="4 5" key="1">
    <citation type="submission" date="2017-01" db="EMBL/GenBank/DDBJ databases">
        <title>The cable genome- insights into the physiology and evolution of filamentous bacteria capable of sulfide oxidation via long distance electron transfer.</title>
        <authorList>
            <person name="Schreiber L."/>
            <person name="Bjerg J.T."/>
            <person name="Boggild A."/>
            <person name="Van De Vossenberg J."/>
            <person name="Meysman F."/>
            <person name="Nielsen L.P."/>
            <person name="Schramm A."/>
            <person name="Kjeldsen K.U."/>
        </authorList>
    </citation>
    <scope>NUCLEOTIDE SEQUENCE [LARGE SCALE GENOMIC DNA]</scope>
    <source>
        <strain evidence="4">MCF</strain>
    </source>
</reference>
<feature type="transmembrane region" description="Helical" evidence="1">
    <location>
        <begin position="140"/>
        <end position="159"/>
    </location>
</feature>
<keyword evidence="1" id="KW-1133">Transmembrane helix</keyword>
<dbReference type="GO" id="GO:0009103">
    <property type="term" value="P:lipopolysaccharide biosynthetic process"/>
    <property type="evidence" value="ECO:0007669"/>
    <property type="project" value="TreeGrafter"/>
</dbReference>